<feature type="compositionally biased region" description="Polar residues" evidence="1">
    <location>
        <begin position="52"/>
        <end position="68"/>
    </location>
</feature>
<evidence type="ECO:0000313" key="3">
    <source>
        <dbReference type="Proteomes" id="UP001165121"/>
    </source>
</evidence>
<feature type="region of interest" description="Disordered" evidence="1">
    <location>
        <begin position="52"/>
        <end position="95"/>
    </location>
</feature>
<evidence type="ECO:0000313" key="2">
    <source>
        <dbReference type="EMBL" id="GMF40308.1"/>
    </source>
</evidence>
<dbReference type="Proteomes" id="UP001165121">
    <property type="component" value="Unassembled WGS sequence"/>
</dbReference>
<comment type="caution">
    <text evidence="2">The sequence shown here is derived from an EMBL/GenBank/DDBJ whole genome shotgun (WGS) entry which is preliminary data.</text>
</comment>
<reference evidence="2" key="1">
    <citation type="submission" date="2023-04" db="EMBL/GenBank/DDBJ databases">
        <title>Phytophthora fragariaefolia NBRC 109709.</title>
        <authorList>
            <person name="Ichikawa N."/>
            <person name="Sato H."/>
            <person name="Tonouchi N."/>
        </authorList>
    </citation>
    <scope>NUCLEOTIDE SEQUENCE</scope>
    <source>
        <strain evidence="2">NBRC 109709</strain>
    </source>
</reference>
<keyword evidence="3" id="KW-1185">Reference proteome</keyword>
<sequence>MLMFKHQHLYCKPDRGPVAKGWHEQDLWTSHVGVTGTTSVIHADCTVPANTMPTASSSSAGILATSQDPFHKTTRRRRSRRERRQAKSKPMQASSKRPMLPLLTRLCLLTFDGADDTQVIKMMSLQQQSRLAGQQQMQHFMVQQAAFMNE</sequence>
<dbReference type="AlphaFoldDB" id="A0A9W6XKK1"/>
<organism evidence="2 3">
    <name type="scientific">Phytophthora fragariaefolia</name>
    <dbReference type="NCBI Taxonomy" id="1490495"/>
    <lineage>
        <taxon>Eukaryota</taxon>
        <taxon>Sar</taxon>
        <taxon>Stramenopiles</taxon>
        <taxon>Oomycota</taxon>
        <taxon>Peronosporomycetes</taxon>
        <taxon>Peronosporales</taxon>
        <taxon>Peronosporaceae</taxon>
        <taxon>Phytophthora</taxon>
    </lineage>
</organism>
<accession>A0A9W6XKK1</accession>
<name>A0A9W6XKK1_9STRA</name>
<proteinExistence type="predicted"/>
<protein>
    <submittedName>
        <fullName evidence="2">Unnamed protein product</fullName>
    </submittedName>
</protein>
<feature type="compositionally biased region" description="Basic residues" evidence="1">
    <location>
        <begin position="72"/>
        <end position="87"/>
    </location>
</feature>
<dbReference type="EMBL" id="BSXT01001237">
    <property type="protein sequence ID" value="GMF40308.1"/>
    <property type="molecule type" value="Genomic_DNA"/>
</dbReference>
<gene>
    <name evidence="2" type="ORF">Pfra01_001232300</name>
</gene>
<evidence type="ECO:0000256" key="1">
    <source>
        <dbReference type="SAM" id="MobiDB-lite"/>
    </source>
</evidence>